<dbReference type="PROSITE" id="PS50106">
    <property type="entry name" value="PDZ"/>
    <property type="match status" value="1"/>
</dbReference>
<dbReference type="EMBL" id="JAERTY010000015">
    <property type="protein sequence ID" value="MBL1411334.1"/>
    <property type="molecule type" value="Genomic_DNA"/>
</dbReference>
<protein>
    <submittedName>
        <fullName evidence="2">Peptidase S41</fullName>
    </submittedName>
</protein>
<dbReference type="Gene3D" id="3.90.226.10">
    <property type="entry name" value="2-enoyl-CoA Hydratase, Chain A, domain 1"/>
    <property type="match status" value="1"/>
</dbReference>
<organism evidence="2 3">
    <name type="scientific">Sphingobacterium faecale</name>
    <dbReference type="NCBI Taxonomy" id="2803775"/>
    <lineage>
        <taxon>Bacteria</taxon>
        <taxon>Pseudomonadati</taxon>
        <taxon>Bacteroidota</taxon>
        <taxon>Sphingobacteriia</taxon>
        <taxon>Sphingobacteriales</taxon>
        <taxon>Sphingobacteriaceae</taxon>
        <taxon>Sphingobacterium</taxon>
    </lineage>
</organism>
<dbReference type="PROSITE" id="PS51257">
    <property type="entry name" value="PROKAR_LIPOPROTEIN"/>
    <property type="match status" value="1"/>
</dbReference>
<reference evidence="2 3" key="1">
    <citation type="submission" date="2021-01" db="EMBL/GenBank/DDBJ databases">
        <title>C459-1 draft genome sequence.</title>
        <authorList>
            <person name="Zhang X.-F."/>
        </authorList>
    </citation>
    <scope>NUCLEOTIDE SEQUENCE [LARGE SCALE GENOMIC DNA]</scope>
    <source>
        <strain evidence="3">C459-1</strain>
    </source>
</reference>
<dbReference type="CDD" id="cd07561">
    <property type="entry name" value="Peptidase_S41_CPP_like"/>
    <property type="match status" value="1"/>
</dbReference>
<dbReference type="InterPro" id="IPR041489">
    <property type="entry name" value="PDZ_6"/>
</dbReference>
<dbReference type="Gene3D" id="2.30.42.10">
    <property type="match status" value="1"/>
</dbReference>
<dbReference type="Pfam" id="PF17820">
    <property type="entry name" value="PDZ_6"/>
    <property type="match status" value="1"/>
</dbReference>
<dbReference type="InterPro" id="IPR029045">
    <property type="entry name" value="ClpP/crotonase-like_dom_sf"/>
</dbReference>
<gene>
    <name evidence="2" type="ORF">JKG61_21430</name>
</gene>
<sequence>MRRIVAYITFLVLLASFVGCKKDRIERDEEIPKVEDVETDESFIKDSTLYYMKLLSLWQEYLIPRNVNDISTPSTLRSLTKKYETAEDVLDFLVSLTPNDPNTNKPIDRYSFLDRAGVVSSEIQDAVSTSFGMSVFYLQTQEAYNNGNNAYLYVRMVDINSPAYVAGIRRGDRILSINGNSRIDYNVQKAEGFKSINAALSSSSITVRWRTPTSIDTEKIIVSSQYRLNPILSNKVLEVEGRKIGYLAFSSFVNIINKGAYTQMYTDFEKVFRDFESTGVNSLIVDLRYNGGGAVNTAEYLADRIVPISADKKRMYTCKVNKVLSDDFKWTAQDSAFGPVNFQKKGNLNLGTVYFLVTKSTASASELLINVLKPYMNVQVIGSEKTYGKPVGFFGIPIERGKEKVEIYATSFQMFNADAFGDYFGGLALNKTTREDFLKDFGDPQEGFIAEAILHITKGYYSTATKSAIATADRIRNENSRNIMNVNKRVSDLGMFKFNEETLRLKE</sequence>
<comment type="caution">
    <text evidence="2">The sequence shown here is derived from an EMBL/GenBank/DDBJ whole genome shotgun (WGS) entry which is preliminary data.</text>
</comment>
<dbReference type="InterPro" id="IPR036034">
    <property type="entry name" value="PDZ_sf"/>
</dbReference>
<keyword evidence="3" id="KW-1185">Reference proteome</keyword>
<dbReference type="PANTHER" id="PTHR32060:SF30">
    <property type="entry name" value="CARBOXY-TERMINAL PROCESSING PROTEASE CTPA"/>
    <property type="match status" value="1"/>
</dbReference>
<name>A0ABS1R9E6_9SPHI</name>
<dbReference type="InterPro" id="IPR005151">
    <property type="entry name" value="Tail-specific_protease"/>
</dbReference>
<dbReference type="SUPFAM" id="SSF50156">
    <property type="entry name" value="PDZ domain-like"/>
    <property type="match status" value="1"/>
</dbReference>
<dbReference type="InterPro" id="IPR001478">
    <property type="entry name" value="PDZ"/>
</dbReference>
<dbReference type="RefSeq" id="WP_202105059.1">
    <property type="nucleotide sequence ID" value="NZ_JAERTY010000015.1"/>
</dbReference>
<dbReference type="SMART" id="SM00245">
    <property type="entry name" value="TSPc"/>
    <property type="match status" value="1"/>
</dbReference>
<evidence type="ECO:0000313" key="2">
    <source>
        <dbReference type="EMBL" id="MBL1411334.1"/>
    </source>
</evidence>
<feature type="domain" description="PDZ" evidence="1">
    <location>
        <begin position="120"/>
        <end position="183"/>
    </location>
</feature>
<dbReference type="Pfam" id="PF03572">
    <property type="entry name" value="Peptidase_S41"/>
    <property type="match status" value="1"/>
</dbReference>
<evidence type="ECO:0000313" key="3">
    <source>
        <dbReference type="Proteomes" id="UP000625283"/>
    </source>
</evidence>
<proteinExistence type="predicted"/>
<dbReference type="Proteomes" id="UP000625283">
    <property type="component" value="Unassembled WGS sequence"/>
</dbReference>
<dbReference type="Gene3D" id="3.30.750.170">
    <property type="match status" value="1"/>
</dbReference>
<dbReference type="PANTHER" id="PTHR32060">
    <property type="entry name" value="TAIL-SPECIFIC PROTEASE"/>
    <property type="match status" value="1"/>
</dbReference>
<evidence type="ECO:0000259" key="1">
    <source>
        <dbReference type="PROSITE" id="PS50106"/>
    </source>
</evidence>
<accession>A0ABS1R9E6</accession>
<dbReference type="SUPFAM" id="SSF52096">
    <property type="entry name" value="ClpP/crotonase"/>
    <property type="match status" value="1"/>
</dbReference>